<dbReference type="PROSITE" id="PS50943">
    <property type="entry name" value="HTH_CROC1"/>
    <property type="match status" value="1"/>
</dbReference>
<dbReference type="NCBIfam" id="TIGR02607">
    <property type="entry name" value="antidote_HigA"/>
    <property type="match status" value="1"/>
</dbReference>
<dbReference type="InterPro" id="IPR010982">
    <property type="entry name" value="Lambda_DNA-bd_dom_sf"/>
</dbReference>
<reference evidence="3 4" key="1">
    <citation type="journal article" date="2023" name="Microbiol. Resour. Announc.">
        <title>Complete Genome Sequence of Imperialibacter roseus strain P4T.</title>
        <authorList>
            <person name="Tizabi D.R."/>
            <person name="Bachvaroff T."/>
            <person name="Hill R.T."/>
        </authorList>
    </citation>
    <scope>NUCLEOTIDE SEQUENCE [LARGE SCALE GENOMIC DNA]</scope>
    <source>
        <strain evidence="3 4">P4T</strain>
    </source>
</reference>
<feature type="domain" description="HTH cro/C1-type" evidence="2">
    <location>
        <begin position="33"/>
        <end position="73"/>
    </location>
</feature>
<evidence type="ECO:0000313" key="4">
    <source>
        <dbReference type="Proteomes" id="UP001302349"/>
    </source>
</evidence>
<gene>
    <name evidence="3" type="ORF">RT717_26370</name>
</gene>
<accession>A0ABZ0IQF8</accession>
<dbReference type="CDD" id="cd00093">
    <property type="entry name" value="HTH_XRE"/>
    <property type="match status" value="1"/>
</dbReference>
<organism evidence="3 4">
    <name type="scientific">Imperialibacter roseus</name>
    <dbReference type="NCBI Taxonomy" id="1324217"/>
    <lineage>
        <taxon>Bacteria</taxon>
        <taxon>Pseudomonadati</taxon>
        <taxon>Bacteroidota</taxon>
        <taxon>Cytophagia</taxon>
        <taxon>Cytophagales</taxon>
        <taxon>Flammeovirgaceae</taxon>
        <taxon>Imperialibacter</taxon>
    </lineage>
</organism>
<evidence type="ECO:0000259" key="2">
    <source>
        <dbReference type="PROSITE" id="PS50943"/>
    </source>
</evidence>
<dbReference type="SMART" id="SM00530">
    <property type="entry name" value="HTH_XRE"/>
    <property type="match status" value="1"/>
</dbReference>
<keyword evidence="4" id="KW-1185">Reference proteome</keyword>
<sequence length="106" mass="12354">MIMKEYMMYDPSHPGEILREDYMEPLNIDVTSMAEKVMISRKQLSLILNEKAGISPLMSLKLAKVFGTSPEFFLRLQQQYDLAKARTEFEKIEKDLPVLYHEENPA</sequence>
<dbReference type="InterPro" id="IPR013430">
    <property type="entry name" value="Toxin_antidote_HigA"/>
</dbReference>
<dbReference type="RefSeq" id="WP_317489319.1">
    <property type="nucleotide sequence ID" value="NZ_CP136051.1"/>
</dbReference>
<dbReference type="SUPFAM" id="SSF47413">
    <property type="entry name" value="lambda repressor-like DNA-binding domains"/>
    <property type="match status" value="1"/>
</dbReference>
<keyword evidence="1" id="KW-0238">DNA-binding</keyword>
<evidence type="ECO:0000256" key="1">
    <source>
        <dbReference type="ARBA" id="ARBA00023125"/>
    </source>
</evidence>
<evidence type="ECO:0000313" key="3">
    <source>
        <dbReference type="EMBL" id="WOK06605.1"/>
    </source>
</evidence>
<dbReference type="PANTHER" id="PTHR36924:SF1">
    <property type="entry name" value="ANTITOXIN HIGA-1"/>
    <property type="match status" value="1"/>
</dbReference>
<name>A0ABZ0IQF8_9BACT</name>
<dbReference type="Gene3D" id="1.10.260.40">
    <property type="entry name" value="lambda repressor-like DNA-binding domains"/>
    <property type="match status" value="1"/>
</dbReference>
<dbReference type="Proteomes" id="UP001302349">
    <property type="component" value="Chromosome"/>
</dbReference>
<dbReference type="InterPro" id="IPR001387">
    <property type="entry name" value="Cro/C1-type_HTH"/>
</dbReference>
<dbReference type="EMBL" id="CP136051">
    <property type="protein sequence ID" value="WOK06605.1"/>
    <property type="molecule type" value="Genomic_DNA"/>
</dbReference>
<protein>
    <submittedName>
        <fullName evidence="3">HigA family addiction module antitoxin</fullName>
    </submittedName>
</protein>
<proteinExistence type="predicted"/>
<dbReference type="PANTHER" id="PTHR36924">
    <property type="entry name" value="ANTITOXIN HIGA-1"/>
    <property type="match status" value="1"/>
</dbReference>
<dbReference type="Pfam" id="PF01381">
    <property type="entry name" value="HTH_3"/>
    <property type="match status" value="1"/>
</dbReference>